<dbReference type="AlphaFoldDB" id="A0A0W1AFL6"/>
<proteinExistence type="predicted"/>
<sequence length="180" mass="21227">MENSSRVVLHPQHLEILFAFKSKLSYIFRDVLGIHEIHHIAVTRINEDNELISLSSTPSMEFNLFSSSLWHFDKTYDPKWFQLGSQALWQNLYDPERYDELYYLKQIKHSFPIGLSIAAKIDNDYVIYSLASRKSCQHTQELFTNQRDDFYKIGQYCSNMLNPLFNYCDTLSAQNLQLQV</sequence>
<dbReference type="PATRIC" id="fig|45076.6.peg.1609"/>
<accession>A0A0W1AFL6</accession>
<dbReference type="EMBL" id="LNZC01000012">
    <property type="protein sequence ID" value="KTD79968.1"/>
    <property type="molecule type" value="Genomic_DNA"/>
</dbReference>
<dbReference type="Proteomes" id="UP000054662">
    <property type="component" value="Unassembled WGS sequence"/>
</dbReference>
<gene>
    <name evidence="1" type="ORF">Lwor_1482</name>
</gene>
<evidence type="ECO:0000313" key="1">
    <source>
        <dbReference type="EMBL" id="KTD79968.1"/>
    </source>
</evidence>
<name>A0A0W1AFL6_9GAMM</name>
<dbReference type="STRING" id="45076.Lwor_1482"/>
<dbReference type="OrthoDB" id="5635939at2"/>
<dbReference type="RefSeq" id="WP_058493265.1">
    <property type="nucleotide sequence ID" value="NZ_CBCRUR010000011.1"/>
</dbReference>
<organism evidence="1 2">
    <name type="scientific">Legionella worsleiensis</name>
    <dbReference type="NCBI Taxonomy" id="45076"/>
    <lineage>
        <taxon>Bacteria</taxon>
        <taxon>Pseudomonadati</taxon>
        <taxon>Pseudomonadota</taxon>
        <taxon>Gammaproteobacteria</taxon>
        <taxon>Legionellales</taxon>
        <taxon>Legionellaceae</taxon>
        <taxon>Legionella</taxon>
    </lineage>
</organism>
<comment type="caution">
    <text evidence="1">The sequence shown here is derived from an EMBL/GenBank/DDBJ whole genome shotgun (WGS) entry which is preliminary data.</text>
</comment>
<reference evidence="1 2" key="1">
    <citation type="submission" date="2015-11" db="EMBL/GenBank/DDBJ databases">
        <title>Genomic analysis of 38 Legionella species identifies large and diverse effector repertoires.</title>
        <authorList>
            <person name="Burstein D."/>
            <person name="Amaro F."/>
            <person name="Zusman T."/>
            <person name="Lifshitz Z."/>
            <person name="Cohen O."/>
            <person name="Gilbert J.A."/>
            <person name="Pupko T."/>
            <person name="Shuman H.A."/>
            <person name="Segal G."/>
        </authorList>
    </citation>
    <scope>NUCLEOTIDE SEQUENCE [LARGE SCALE GENOMIC DNA]</scope>
    <source>
        <strain evidence="1 2">ATCC 49508</strain>
    </source>
</reference>
<evidence type="ECO:0000313" key="2">
    <source>
        <dbReference type="Proteomes" id="UP000054662"/>
    </source>
</evidence>
<protein>
    <submittedName>
        <fullName evidence="1">Putative FlgJ-like protein</fullName>
    </submittedName>
</protein>
<keyword evidence="2" id="KW-1185">Reference proteome</keyword>